<reference evidence="2 3" key="1">
    <citation type="submission" date="2024-09" db="EMBL/GenBank/DDBJ databases">
        <title>Chromosome-scale assembly of Riccia sorocarpa.</title>
        <authorList>
            <person name="Paukszto L."/>
        </authorList>
    </citation>
    <scope>NUCLEOTIDE SEQUENCE [LARGE SCALE GENOMIC DNA]</scope>
    <source>
        <strain evidence="2">LP-2024</strain>
        <tissue evidence="2">Aerial parts of the thallus</tissue>
    </source>
</reference>
<evidence type="ECO:0000256" key="1">
    <source>
        <dbReference type="SAM" id="Phobius"/>
    </source>
</evidence>
<keyword evidence="1" id="KW-1133">Transmembrane helix</keyword>
<keyword evidence="3" id="KW-1185">Reference proteome</keyword>
<dbReference type="EMBL" id="JBJQOH010000004">
    <property type="protein sequence ID" value="KAL3687182.1"/>
    <property type="molecule type" value="Genomic_DNA"/>
</dbReference>
<gene>
    <name evidence="2" type="ORF">R1sor_013491</name>
</gene>
<organism evidence="2 3">
    <name type="scientific">Riccia sorocarpa</name>
    <dbReference type="NCBI Taxonomy" id="122646"/>
    <lineage>
        <taxon>Eukaryota</taxon>
        <taxon>Viridiplantae</taxon>
        <taxon>Streptophyta</taxon>
        <taxon>Embryophyta</taxon>
        <taxon>Marchantiophyta</taxon>
        <taxon>Marchantiopsida</taxon>
        <taxon>Marchantiidae</taxon>
        <taxon>Marchantiales</taxon>
        <taxon>Ricciaceae</taxon>
        <taxon>Riccia</taxon>
    </lineage>
</organism>
<keyword evidence="1" id="KW-0472">Membrane</keyword>
<evidence type="ECO:0000313" key="3">
    <source>
        <dbReference type="Proteomes" id="UP001633002"/>
    </source>
</evidence>
<accession>A0ABD3H6Q0</accession>
<dbReference type="Proteomes" id="UP001633002">
    <property type="component" value="Unassembled WGS sequence"/>
</dbReference>
<name>A0ABD3H6Q0_9MARC</name>
<keyword evidence="1" id="KW-0812">Transmembrane</keyword>
<proteinExistence type="predicted"/>
<comment type="caution">
    <text evidence="2">The sequence shown here is derived from an EMBL/GenBank/DDBJ whole genome shotgun (WGS) entry which is preliminary data.</text>
</comment>
<dbReference type="AlphaFoldDB" id="A0ABD3H6Q0"/>
<sequence length="169" mass="18453">MRGECPDLTAAVRDGVVHYQNDRLFLTATGEPLRTRYGCGGMRTMLPQLAVACVAVVVPPDALADVSVANAALAAREADVFVGHGVLVLGVLVLLFLLRSYAEELRRGAESIRRATGWDDLVEGNMIHAFLDTKKHVTWEDVIVEEKRMRDEAGLDSGTEGIGHRVTKR</sequence>
<feature type="transmembrane region" description="Helical" evidence="1">
    <location>
        <begin position="80"/>
        <end position="98"/>
    </location>
</feature>
<protein>
    <submittedName>
        <fullName evidence="2">Uncharacterized protein</fullName>
    </submittedName>
</protein>
<evidence type="ECO:0000313" key="2">
    <source>
        <dbReference type="EMBL" id="KAL3687182.1"/>
    </source>
</evidence>